<proteinExistence type="predicted"/>
<dbReference type="Proteomes" id="UP000273405">
    <property type="component" value="Unassembled WGS sequence"/>
</dbReference>
<dbReference type="SMART" id="SM00028">
    <property type="entry name" value="TPR"/>
    <property type="match status" value="2"/>
</dbReference>
<dbReference type="RefSeq" id="WP_120629369.1">
    <property type="nucleotide sequence ID" value="NZ_RAWG01000321.1"/>
</dbReference>
<gene>
    <name evidence="2" type="ORF">D7X12_33995</name>
</gene>
<dbReference type="Pfam" id="PF14559">
    <property type="entry name" value="TPR_19"/>
    <property type="match status" value="1"/>
</dbReference>
<dbReference type="PROSITE" id="PS50005">
    <property type="entry name" value="TPR"/>
    <property type="match status" value="1"/>
</dbReference>
<keyword evidence="1" id="KW-0802">TPR repeat</keyword>
<dbReference type="SUPFAM" id="SSF48452">
    <property type="entry name" value="TPR-like"/>
    <property type="match status" value="1"/>
</dbReference>
<dbReference type="PROSITE" id="PS50293">
    <property type="entry name" value="TPR_REGION"/>
    <property type="match status" value="1"/>
</dbReference>
<dbReference type="InterPro" id="IPR019734">
    <property type="entry name" value="TPR_rpt"/>
</dbReference>
<evidence type="ECO:0000313" key="2">
    <source>
        <dbReference type="EMBL" id="RKH35505.1"/>
    </source>
</evidence>
<feature type="repeat" description="TPR" evidence="1">
    <location>
        <begin position="20"/>
        <end position="53"/>
    </location>
</feature>
<organism evidence="2 3">
    <name type="scientific">Corallococcus sicarius</name>
    <dbReference type="NCBI Taxonomy" id="2316726"/>
    <lineage>
        <taxon>Bacteria</taxon>
        <taxon>Pseudomonadati</taxon>
        <taxon>Myxococcota</taxon>
        <taxon>Myxococcia</taxon>
        <taxon>Myxococcales</taxon>
        <taxon>Cystobacterineae</taxon>
        <taxon>Myxococcaceae</taxon>
        <taxon>Corallococcus</taxon>
    </lineage>
</organism>
<comment type="caution">
    <text evidence="2">The sequence shown here is derived from an EMBL/GenBank/DDBJ whole genome shotgun (WGS) entry which is preliminary data.</text>
</comment>
<sequence length="104" mass="11479">MSDARLEQFKKMVAQFPDAPMAWFSLGKLHLERKEYADAIQTLESAVRLDPHYAAALVSLGDAYVGAGQTDKARAVLTTARDHALAQQHPGLAEEIDERISELD</sequence>
<evidence type="ECO:0000256" key="1">
    <source>
        <dbReference type="PROSITE-ProRule" id="PRU00339"/>
    </source>
</evidence>
<dbReference type="Gene3D" id="1.25.40.10">
    <property type="entry name" value="Tetratricopeptide repeat domain"/>
    <property type="match status" value="1"/>
</dbReference>
<dbReference type="AlphaFoldDB" id="A0A3A8N361"/>
<dbReference type="EMBL" id="RAWG01000321">
    <property type="protein sequence ID" value="RKH35505.1"/>
    <property type="molecule type" value="Genomic_DNA"/>
</dbReference>
<dbReference type="OrthoDB" id="5514578at2"/>
<keyword evidence="3" id="KW-1185">Reference proteome</keyword>
<protein>
    <submittedName>
        <fullName evidence="2">Tetratricopeptide repeat protein</fullName>
    </submittedName>
</protein>
<accession>A0A3A8N361</accession>
<reference evidence="3" key="1">
    <citation type="submission" date="2018-09" db="EMBL/GenBank/DDBJ databases">
        <authorList>
            <person name="Livingstone P.G."/>
            <person name="Whitworth D.E."/>
        </authorList>
    </citation>
    <scope>NUCLEOTIDE SEQUENCE [LARGE SCALE GENOMIC DNA]</scope>
    <source>
        <strain evidence="3">CA040B</strain>
    </source>
</reference>
<dbReference type="InterPro" id="IPR011990">
    <property type="entry name" value="TPR-like_helical_dom_sf"/>
</dbReference>
<name>A0A3A8N361_9BACT</name>
<evidence type="ECO:0000313" key="3">
    <source>
        <dbReference type="Proteomes" id="UP000273405"/>
    </source>
</evidence>